<proteinExistence type="predicted"/>
<reference evidence="1 2" key="1">
    <citation type="submission" date="2018-10" db="EMBL/GenBank/DDBJ databases">
        <authorList>
            <person name="Criscuolo A."/>
        </authorList>
    </citation>
    <scope>NUCLEOTIDE SEQUENCE [LARGE SCALE GENOMIC DNA]</scope>
    <source>
        <strain evidence="1">DnA1</strain>
    </source>
</reference>
<dbReference type="AlphaFoldDB" id="A0A3P4B8G4"/>
<evidence type="ECO:0000313" key="1">
    <source>
        <dbReference type="EMBL" id="VCU72342.1"/>
    </source>
</evidence>
<accession>A0A3P4B8G4</accession>
<name>A0A3P4B8G4_9BURK</name>
<keyword evidence="2" id="KW-1185">Reference proteome</keyword>
<protein>
    <submittedName>
        <fullName evidence="1">Uncharacterized protein</fullName>
    </submittedName>
</protein>
<dbReference type="EMBL" id="UWPJ01000039">
    <property type="protein sequence ID" value="VCU72342.1"/>
    <property type="molecule type" value="Genomic_DNA"/>
</dbReference>
<dbReference type="Proteomes" id="UP000277294">
    <property type="component" value="Unassembled WGS sequence"/>
</dbReference>
<organism evidence="1 2">
    <name type="scientific">Pigmentiphaga humi</name>
    <dbReference type="NCBI Taxonomy" id="2478468"/>
    <lineage>
        <taxon>Bacteria</taxon>
        <taxon>Pseudomonadati</taxon>
        <taxon>Pseudomonadota</taxon>
        <taxon>Betaproteobacteria</taxon>
        <taxon>Burkholderiales</taxon>
        <taxon>Alcaligenaceae</taxon>
        <taxon>Pigmentiphaga</taxon>
    </lineage>
</organism>
<evidence type="ECO:0000313" key="2">
    <source>
        <dbReference type="Proteomes" id="UP000277294"/>
    </source>
</evidence>
<gene>
    <name evidence="1" type="ORF">PIGHUM_04441</name>
</gene>
<sequence length="177" mass="19678">MRSSRLTESYVALHAAQQSLKSLDNEYNANRTAIRERISKIRQSINESVSGLDSDQIALAETVLRVHGSYASAGEDRASALHDAIKELSLHGGGKLWEQHFSTKSYDRWHGQRSDHGYGYGPKHGSLIFSIGLLDETRNRDPQILMPEEVEAAVYYLTHLSRIQDAKQQAALSGAEA</sequence>